<evidence type="ECO:0008006" key="5">
    <source>
        <dbReference type="Google" id="ProtNLM"/>
    </source>
</evidence>
<dbReference type="Proteomes" id="UP001515480">
    <property type="component" value="Unassembled WGS sequence"/>
</dbReference>
<organism evidence="3 4">
    <name type="scientific">Prymnesium parvum</name>
    <name type="common">Toxic golden alga</name>
    <dbReference type="NCBI Taxonomy" id="97485"/>
    <lineage>
        <taxon>Eukaryota</taxon>
        <taxon>Haptista</taxon>
        <taxon>Haptophyta</taxon>
        <taxon>Prymnesiophyceae</taxon>
        <taxon>Prymnesiales</taxon>
        <taxon>Prymnesiaceae</taxon>
        <taxon>Prymnesium</taxon>
    </lineage>
</organism>
<evidence type="ECO:0000313" key="3">
    <source>
        <dbReference type="EMBL" id="KAL1504157.1"/>
    </source>
</evidence>
<feature type="transmembrane region" description="Helical" evidence="2">
    <location>
        <begin position="77"/>
        <end position="99"/>
    </location>
</feature>
<dbReference type="InterPro" id="IPR029058">
    <property type="entry name" value="AB_hydrolase_fold"/>
</dbReference>
<name>A0AB34IQ29_PRYPA</name>
<keyword evidence="2" id="KW-1133">Transmembrane helix</keyword>
<reference evidence="3 4" key="1">
    <citation type="journal article" date="2024" name="Science">
        <title>Giant polyketide synthase enzymes in the biosynthesis of giant marine polyether toxins.</title>
        <authorList>
            <person name="Fallon T.R."/>
            <person name="Shende V.V."/>
            <person name="Wierzbicki I.H."/>
            <person name="Pendleton A.L."/>
            <person name="Watervoot N.F."/>
            <person name="Auber R.P."/>
            <person name="Gonzalez D.J."/>
            <person name="Wisecaver J.H."/>
            <person name="Moore B.S."/>
        </authorList>
    </citation>
    <scope>NUCLEOTIDE SEQUENCE [LARGE SCALE GENOMIC DNA]</scope>
    <source>
        <strain evidence="3 4">12B1</strain>
    </source>
</reference>
<comment type="caution">
    <text evidence="3">The sequence shown here is derived from an EMBL/GenBank/DDBJ whole genome shotgun (WGS) entry which is preliminary data.</text>
</comment>
<accession>A0AB34IQ29</accession>
<feature type="region of interest" description="Disordered" evidence="1">
    <location>
        <begin position="1"/>
        <end position="51"/>
    </location>
</feature>
<gene>
    <name evidence="3" type="ORF">AB1Y20_010566</name>
</gene>
<keyword evidence="4" id="KW-1185">Reference proteome</keyword>
<keyword evidence="2" id="KW-0812">Transmembrane</keyword>
<evidence type="ECO:0000313" key="4">
    <source>
        <dbReference type="Proteomes" id="UP001515480"/>
    </source>
</evidence>
<protein>
    <recommendedName>
        <fullName evidence="5">Fungal lipase-like domain-containing protein</fullName>
    </recommendedName>
</protein>
<dbReference type="Gene3D" id="3.40.50.1820">
    <property type="entry name" value="alpha/beta hydrolase"/>
    <property type="match status" value="1"/>
</dbReference>
<keyword evidence="2" id="KW-0472">Membrane</keyword>
<dbReference type="EMBL" id="JBGBPQ010000020">
    <property type="protein sequence ID" value="KAL1504157.1"/>
    <property type="molecule type" value="Genomic_DNA"/>
</dbReference>
<evidence type="ECO:0000256" key="2">
    <source>
        <dbReference type="SAM" id="Phobius"/>
    </source>
</evidence>
<sequence length="791" mass="86924">MAEAQEYLPDFVLRDLKAEPSDKSDGASPRSEGTKGRSRSSIKFMRPSEQERRERAIMQSANLVHKADMRARQSRKAAILAIGVAIIAFISLFCVVFLANEVSKEMTPSNNDHELRTRTGELIRVGQAISFSTIFDLPSFSTETLANLEKVTILLSHAPTSRASGGASQTSQPLGTTLHIVSAVKVLGGNACTLFGASGAKLTIDSNARTAFAIVDGKHYLVRDAEGTSARQRRLARRGGVRLLSAEEFFTPEHGFDATGARRLSSASAIKGYAEFAISAAAGLLDYANAQSDKQYTSIYLRGTAYMLGGDGSGSMQAEVYYSALDPNASAIFLQQVGGTKMLINASGAGVMYIFSATGALTNCSDSMPEEMYPTDALSEVTVKAVNETLTLVAQEEALGDAVFEVDYYELDPPVIPSVFVQPSGDECTATLEIPPPPPPATPHVNPTDVNASIEGLIQTALNTTNASISGRRLKDLMAEGARLWSARDEEQSLQDTAEYLRAKHARLLSWASSTLGATSNSLWHSSWGAYSGYSTDGHWTDWVECSAGNANAQFHYMCDWRGCNMNLAFAGSDDIKDWLQNTEIWAGATGIHAKGFYDYQNSLKSCVQYHRELLKSWGIPLEYVVGHSLGGAAAVIYSDIHGAARRGVVTFGAPKSHLASATVAGWRFFHRDDPVPSNLCFLGCPLAFHRHVVSNVRENYDELVCWNERVESREREKRKECASTWWKFWCWFEYVWVTVVEWVRSCRWEKKVRTISNTNFAYDYWSLLYSIYGAVAKHGSYGEYPSLRLT</sequence>
<proteinExistence type="predicted"/>
<feature type="compositionally biased region" description="Basic and acidic residues" evidence="1">
    <location>
        <begin position="12"/>
        <end position="25"/>
    </location>
</feature>
<dbReference type="SUPFAM" id="SSF53474">
    <property type="entry name" value="alpha/beta-Hydrolases"/>
    <property type="match status" value="1"/>
</dbReference>
<evidence type="ECO:0000256" key="1">
    <source>
        <dbReference type="SAM" id="MobiDB-lite"/>
    </source>
</evidence>
<dbReference type="AlphaFoldDB" id="A0AB34IQ29"/>